<evidence type="ECO:0000313" key="3">
    <source>
        <dbReference type="EMBL" id="KAF7341182.1"/>
    </source>
</evidence>
<feature type="domain" description="Methyltransferase" evidence="2">
    <location>
        <begin position="121"/>
        <end position="261"/>
    </location>
</feature>
<dbReference type="Pfam" id="PF13383">
    <property type="entry name" value="Methyltransf_22"/>
    <property type="match status" value="1"/>
</dbReference>
<evidence type="ECO:0000256" key="1">
    <source>
        <dbReference type="SAM" id="Phobius"/>
    </source>
</evidence>
<dbReference type="AlphaFoldDB" id="A0A8H6XIM3"/>
<comment type="caution">
    <text evidence="3">The sequence shown here is derived from an EMBL/GenBank/DDBJ whole genome shotgun (WGS) entry which is preliminary data.</text>
</comment>
<dbReference type="InterPro" id="IPR025714">
    <property type="entry name" value="Methyltranfer_dom"/>
</dbReference>
<evidence type="ECO:0000259" key="2">
    <source>
        <dbReference type="Pfam" id="PF13383"/>
    </source>
</evidence>
<dbReference type="EMBL" id="JACAZI010000018">
    <property type="protein sequence ID" value="KAF7341182.1"/>
    <property type="molecule type" value="Genomic_DNA"/>
</dbReference>
<dbReference type="Proteomes" id="UP000620124">
    <property type="component" value="Unassembled WGS sequence"/>
</dbReference>
<reference evidence="3" key="1">
    <citation type="submission" date="2020-05" db="EMBL/GenBank/DDBJ databases">
        <title>Mycena genomes resolve the evolution of fungal bioluminescence.</title>
        <authorList>
            <person name="Tsai I.J."/>
        </authorList>
    </citation>
    <scope>NUCLEOTIDE SEQUENCE</scope>
    <source>
        <strain evidence="3">CCC161011</strain>
    </source>
</reference>
<proteinExistence type="predicted"/>
<organism evidence="3 4">
    <name type="scientific">Mycena venus</name>
    <dbReference type="NCBI Taxonomy" id="2733690"/>
    <lineage>
        <taxon>Eukaryota</taxon>
        <taxon>Fungi</taxon>
        <taxon>Dikarya</taxon>
        <taxon>Basidiomycota</taxon>
        <taxon>Agaricomycotina</taxon>
        <taxon>Agaricomycetes</taxon>
        <taxon>Agaricomycetidae</taxon>
        <taxon>Agaricales</taxon>
        <taxon>Marasmiineae</taxon>
        <taxon>Mycenaceae</taxon>
        <taxon>Mycena</taxon>
    </lineage>
</organism>
<dbReference type="PANTHER" id="PTHR32026:SF10">
    <property type="entry name" value="METHYLTRANSFERASE-LIKE PROTEIN 24-RELATED"/>
    <property type="match status" value="1"/>
</dbReference>
<evidence type="ECO:0000313" key="4">
    <source>
        <dbReference type="Proteomes" id="UP000620124"/>
    </source>
</evidence>
<keyword evidence="1" id="KW-1133">Transmembrane helix</keyword>
<dbReference type="OrthoDB" id="10006218at2759"/>
<gene>
    <name evidence="3" type="ORF">MVEN_01853200</name>
</gene>
<accession>A0A8H6XIM3</accession>
<dbReference type="PANTHER" id="PTHR32026">
    <property type="entry name" value="METHYLTRANSFERASE-LIKE PROTEIN 24"/>
    <property type="match status" value="1"/>
</dbReference>
<sequence>MASLLSAGIMQRINQKALGQHWRWFALSAALLLGSTIYLLGRDTYPTVQYHELLATTHPNNYNCSSPITLGGTNRLARTLEGNERRYQYMLGERQKLIEKEGGSQIAVFPPPRGRYYVLWDFFIPAFSCPFPMYRVGQLSDGGKWVCGLERVLHHRPNCVVYSLNTQTPAYSSFEVDILEKSSGCQIYGFDAKPTPEAPSRWPWGEADDILRSRVHFNPFTIADPTAQLKYRSLRSVMRDLGHDWIDILKLDLEGSEFATLLAIIAENQGEPLPFWSTYSDSSDRVIRRYENGGTVPRLVHPARVRGPPTVLLRSQHDGCEQ</sequence>
<keyword evidence="4" id="KW-1185">Reference proteome</keyword>
<feature type="transmembrane region" description="Helical" evidence="1">
    <location>
        <begin position="21"/>
        <end position="41"/>
    </location>
</feature>
<dbReference type="InterPro" id="IPR026913">
    <property type="entry name" value="METTL24"/>
</dbReference>
<protein>
    <recommendedName>
        <fullName evidence="2">Methyltransferase domain-containing protein</fullName>
    </recommendedName>
</protein>
<keyword evidence="1" id="KW-0472">Membrane</keyword>
<keyword evidence="1" id="KW-0812">Transmembrane</keyword>
<name>A0A8H6XIM3_9AGAR</name>